<dbReference type="AlphaFoldDB" id="A0A2S4WGV4"/>
<evidence type="ECO:0000313" key="1">
    <source>
        <dbReference type="EMBL" id="POW20969.1"/>
    </source>
</evidence>
<protein>
    <submittedName>
        <fullName evidence="1">Uncharacterized protein</fullName>
    </submittedName>
</protein>
<comment type="caution">
    <text evidence="1">The sequence shown here is derived from an EMBL/GenBank/DDBJ whole genome shotgun (WGS) entry which is preliminary data.</text>
</comment>
<reference evidence="1 2" key="1">
    <citation type="submission" date="2017-12" db="EMBL/GenBank/DDBJ databases">
        <title>Gene loss provides genomic basis for host adaptation in cereal stripe rust fungi.</title>
        <authorList>
            <person name="Xia C."/>
        </authorList>
    </citation>
    <scope>NUCLEOTIDE SEQUENCE [LARGE SCALE GENOMIC DNA]</scope>
    <source>
        <strain evidence="1 2">93TX-2</strain>
    </source>
</reference>
<dbReference type="EMBL" id="PKSM01000026">
    <property type="protein sequence ID" value="POW20969.1"/>
    <property type="molecule type" value="Genomic_DNA"/>
</dbReference>
<reference evidence="2" key="3">
    <citation type="journal article" date="2018" name="Mol. Plant Microbe Interact.">
        <title>Genome sequence resources for the wheat stripe rust pathogen (Puccinia striiformis f. sp. tritici) and the barley stripe rust pathogen (Puccinia striiformis f. sp. hordei).</title>
        <authorList>
            <person name="Xia C."/>
            <person name="Wang M."/>
            <person name="Yin C."/>
            <person name="Cornejo O.E."/>
            <person name="Hulbert S.H."/>
            <person name="Chen X."/>
        </authorList>
    </citation>
    <scope>NUCLEOTIDE SEQUENCE [LARGE SCALE GENOMIC DNA]</scope>
    <source>
        <strain evidence="2">93TX-2</strain>
    </source>
</reference>
<accession>A0A2S4WGV4</accession>
<dbReference type="Proteomes" id="UP000238274">
    <property type="component" value="Unassembled WGS sequence"/>
</dbReference>
<name>A0A2S4WGV4_9BASI</name>
<sequence>MNHRHMSQLFHSRIKRSRLLTQSRHTVKNLEGYGVIINKPACKEFLVNVDQEDYEKGVDVEPFTGQAECDCYGVLSSNIQNTSISFPNLKSTCLILANSLLLDNRVLINFHLQHISVPCPSGTRVHYKIENINGSNSHLKISSCSATMLWASSVACCDFLINLAQDPTTTNKPLVYIKQD</sequence>
<dbReference type="VEuPathDB" id="FungiDB:PSTT_06201"/>
<gene>
    <name evidence="1" type="ORF">PSHT_02867</name>
</gene>
<keyword evidence="2" id="KW-1185">Reference proteome</keyword>
<dbReference type="VEuPathDB" id="FungiDB:PSHT_02867"/>
<dbReference type="OrthoDB" id="416777at2759"/>
<reference evidence="2" key="2">
    <citation type="journal article" date="2018" name="BMC Genomics">
        <title>Genomic insights into host adaptation between the wheat stripe rust pathogen (Puccinia striiformis f. sp. tritici) and the barley stripe rust pathogen (Puccinia striiformis f. sp. hordei).</title>
        <authorList>
            <person name="Xia C."/>
            <person name="Wang M."/>
            <person name="Yin C."/>
            <person name="Cornejo O.E."/>
            <person name="Hulbert S.H."/>
            <person name="Chen X."/>
        </authorList>
    </citation>
    <scope>NUCLEOTIDE SEQUENCE [LARGE SCALE GENOMIC DNA]</scope>
    <source>
        <strain evidence="2">93TX-2</strain>
    </source>
</reference>
<proteinExistence type="predicted"/>
<organism evidence="1 2">
    <name type="scientific">Puccinia striiformis</name>
    <dbReference type="NCBI Taxonomy" id="27350"/>
    <lineage>
        <taxon>Eukaryota</taxon>
        <taxon>Fungi</taxon>
        <taxon>Dikarya</taxon>
        <taxon>Basidiomycota</taxon>
        <taxon>Pucciniomycotina</taxon>
        <taxon>Pucciniomycetes</taxon>
        <taxon>Pucciniales</taxon>
        <taxon>Pucciniaceae</taxon>
        <taxon>Puccinia</taxon>
    </lineage>
</organism>
<evidence type="ECO:0000313" key="2">
    <source>
        <dbReference type="Proteomes" id="UP000238274"/>
    </source>
</evidence>